<evidence type="ECO:0000256" key="1">
    <source>
        <dbReference type="ARBA" id="ARBA00005986"/>
    </source>
</evidence>
<dbReference type="OrthoDB" id="4892971at2759"/>
<dbReference type="GeneID" id="19278963"/>
<dbReference type="InParanoid" id="W3WJY1"/>
<dbReference type="Proteomes" id="UP000030651">
    <property type="component" value="Unassembled WGS sequence"/>
</dbReference>
<evidence type="ECO:0000313" key="3">
    <source>
        <dbReference type="Proteomes" id="UP000030651"/>
    </source>
</evidence>
<dbReference type="RefSeq" id="XP_007840722.1">
    <property type="nucleotide sequence ID" value="XM_007842531.1"/>
</dbReference>
<dbReference type="GO" id="GO:0016491">
    <property type="term" value="F:oxidoreductase activity"/>
    <property type="evidence" value="ECO:0007669"/>
    <property type="project" value="InterPro"/>
</dbReference>
<keyword evidence="3" id="KW-1185">Reference proteome</keyword>
<dbReference type="Gene3D" id="3.30.70.100">
    <property type="match status" value="1"/>
</dbReference>
<accession>W3WJY1</accession>
<dbReference type="EMBL" id="KI912120">
    <property type="protein sequence ID" value="ETS74084.1"/>
    <property type="molecule type" value="Genomic_DNA"/>
</dbReference>
<comment type="similarity">
    <text evidence="1">Belongs to the tpcK family.</text>
</comment>
<protein>
    <recommendedName>
        <fullName evidence="4">EthD domain-containing protein</fullName>
    </recommendedName>
</protein>
<dbReference type="InterPro" id="IPR011008">
    <property type="entry name" value="Dimeric_a/b-barrel"/>
</dbReference>
<dbReference type="KEGG" id="pfy:PFICI_13950"/>
<reference evidence="3" key="1">
    <citation type="journal article" date="2015" name="BMC Genomics">
        <title>Genomic and transcriptomic analysis of the endophytic fungus Pestalotiopsis fici reveals its lifestyle and high potential for synthesis of natural products.</title>
        <authorList>
            <person name="Wang X."/>
            <person name="Zhang X."/>
            <person name="Liu L."/>
            <person name="Xiang M."/>
            <person name="Wang W."/>
            <person name="Sun X."/>
            <person name="Che Y."/>
            <person name="Guo L."/>
            <person name="Liu G."/>
            <person name="Guo L."/>
            <person name="Wang C."/>
            <person name="Yin W.B."/>
            <person name="Stadler M."/>
            <person name="Zhang X."/>
            <person name="Liu X."/>
        </authorList>
    </citation>
    <scope>NUCLEOTIDE SEQUENCE [LARGE SCALE GENOMIC DNA]</scope>
    <source>
        <strain evidence="3">W106-1 / CGMCC3.15140</strain>
    </source>
</reference>
<proteinExistence type="inferred from homology"/>
<dbReference type="NCBIfam" id="TIGR02118">
    <property type="entry name" value="EthD family reductase"/>
    <property type="match status" value="1"/>
</dbReference>
<organism evidence="2 3">
    <name type="scientific">Pestalotiopsis fici (strain W106-1 / CGMCC3.15140)</name>
    <dbReference type="NCBI Taxonomy" id="1229662"/>
    <lineage>
        <taxon>Eukaryota</taxon>
        <taxon>Fungi</taxon>
        <taxon>Dikarya</taxon>
        <taxon>Ascomycota</taxon>
        <taxon>Pezizomycotina</taxon>
        <taxon>Sordariomycetes</taxon>
        <taxon>Xylariomycetidae</taxon>
        <taxon>Amphisphaeriales</taxon>
        <taxon>Sporocadaceae</taxon>
        <taxon>Pestalotiopsis</taxon>
    </lineage>
</organism>
<sequence>MAPVILNVAYPSGSDFNVEYYTSKHIPLAVEGWKAITSGLKDWKLYTPLGDNSPYAAVLEVTFESMEALVSVQTKAPAELQTKLKEDLVNYSTKPPSMWVSELKASL</sequence>
<gene>
    <name evidence="2" type="ORF">PFICI_13950</name>
</gene>
<dbReference type="HOGENOM" id="CLU_115019_1_0_1"/>
<evidence type="ECO:0008006" key="4">
    <source>
        <dbReference type="Google" id="ProtNLM"/>
    </source>
</evidence>
<dbReference type="PANTHER" id="PTHR40260:SF2">
    <property type="entry name" value="BLR8190 PROTEIN"/>
    <property type="match status" value="1"/>
</dbReference>
<name>W3WJY1_PESFW</name>
<dbReference type="PANTHER" id="PTHR40260">
    <property type="entry name" value="BLR8190 PROTEIN"/>
    <property type="match status" value="1"/>
</dbReference>
<dbReference type="SUPFAM" id="SSF54909">
    <property type="entry name" value="Dimeric alpha+beta barrel"/>
    <property type="match status" value="1"/>
</dbReference>
<dbReference type="AlphaFoldDB" id="W3WJY1"/>
<dbReference type="InterPro" id="IPR009799">
    <property type="entry name" value="EthD_dom"/>
</dbReference>
<evidence type="ECO:0000313" key="2">
    <source>
        <dbReference type="EMBL" id="ETS74084.1"/>
    </source>
</evidence>